<dbReference type="OrthoDB" id="260101at2"/>
<dbReference type="InterPro" id="IPR002525">
    <property type="entry name" value="Transp_IS110-like_N"/>
</dbReference>
<evidence type="ECO:0000313" key="3">
    <source>
        <dbReference type="EMBL" id="AQQ71425.1"/>
    </source>
</evidence>
<proteinExistence type="predicted"/>
<reference evidence="4" key="1">
    <citation type="submission" date="2017-02" db="EMBL/GenBank/DDBJ databases">
        <title>Comparative genomics and description of representatives of a novel lineage of planctomycetes thriving in anoxic sediments.</title>
        <authorList>
            <person name="Spring S."/>
            <person name="Bunk B."/>
            <person name="Sproer C."/>
        </authorList>
    </citation>
    <scope>NUCLEOTIDE SEQUENCE [LARGE SCALE GENOMIC DNA]</scope>
    <source>
        <strain evidence="4">SM-Chi-D1</strain>
    </source>
</reference>
<dbReference type="Pfam" id="PF01548">
    <property type="entry name" value="DEDD_Tnp_IS110"/>
    <property type="match status" value="1"/>
</dbReference>
<dbReference type="AlphaFoldDB" id="A0A1Q2MFE0"/>
<dbReference type="InterPro" id="IPR047650">
    <property type="entry name" value="Transpos_IS110"/>
</dbReference>
<sequence>MLSELKYKCCVGLDVHKKFIYCYAMDNEGELLFEKKVNNDPYELDKFFTRISKDSKIALESCSCWEYVYDYLIDKGFTNVQLANPSRVGLIISSKKKTDRHDAKALADLVRTNLLPKSYAPSHIIREQRQITRYRASLGRIKGIIKNKIHAILTRKGIKNPYDNIFTEKGIEFLQSLDLDWTERLQIDDYIGILRHLSHKSKKSEQMIKDYAEQNPFAKLLISIPGVAPYSSISILGEIGEIKRFSNARKLTSFAGLNPSVYQLSIGALN</sequence>
<dbReference type="NCBIfam" id="NF033542">
    <property type="entry name" value="transpos_IS110"/>
    <property type="match status" value="1"/>
</dbReference>
<dbReference type="GO" id="GO:0004803">
    <property type="term" value="F:transposase activity"/>
    <property type="evidence" value="ECO:0007669"/>
    <property type="project" value="InterPro"/>
</dbReference>
<evidence type="ECO:0000259" key="2">
    <source>
        <dbReference type="Pfam" id="PF02371"/>
    </source>
</evidence>
<dbReference type="EMBL" id="CP019646">
    <property type="protein sequence ID" value="AQQ71425.1"/>
    <property type="molecule type" value="Genomic_DNA"/>
</dbReference>
<dbReference type="InterPro" id="IPR003346">
    <property type="entry name" value="Transposase_20"/>
</dbReference>
<name>A0A1Q2MFE0_9BACT</name>
<dbReference type="STRING" id="1851148.SMSP2_01799"/>
<keyword evidence="4" id="KW-1185">Reference proteome</keyword>
<evidence type="ECO:0000259" key="1">
    <source>
        <dbReference type="Pfam" id="PF01548"/>
    </source>
</evidence>
<accession>A0A1Q2MFE0</accession>
<feature type="domain" description="Transposase IS110-like N-terminal" evidence="1">
    <location>
        <begin position="11"/>
        <end position="155"/>
    </location>
</feature>
<protein>
    <submittedName>
        <fullName evidence="3">Transposase IS116/IS110/IS902 family protein</fullName>
    </submittedName>
</protein>
<dbReference type="GO" id="GO:0006313">
    <property type="term" value="P:DNA transposition"/>
    <property type="evidence" value="ECO:0007669"/>
    <property type="project" value="InterPro"/>
</dbReference>
<gene>
    <name evidence="3" type="ORF">SMSP2_01799</name>
</gene>
<dbReference type="PANTHER" id="PTHR33055">
    <property type="entry name" value="TRANSPOSASE FOR INSERTION SEQUENCE ELEMENT IS1111A"/>
    <property type="match status" value="1"/>
</dbReference>
<dbReference type="KEGG" id="pbas:SMSP2_01799"/>
<dbReference type="GO" id="GO:0003677">
    <property type="term" value="F:DNA binding"/>
    <property type="evidence" value="ECO:0007669"/>
    <property type="project" value="InterPro"/>
</dbReference>
<evidence type="ECO:0000313" key="4">
    <source>
        <dbReference type="Proteomes" id="UP000188181"/>
    </source>
</evidence>
<dbReference type="Proteomes" id="UP000188181">
    <property type="component" value="Chromosome"/>
</dbReference>
<dbReference type="Pfam" id="PF02371">
    <property type="entry name" value="Transposase_20"/>
    <property type="match status" value="1"/>
</dbReference>
<feature type="domain" description="Transposase IS116/IS110/IS902 C-terminal" evidence="2">
    <location>
        <begin position="219"/>
        <end position="263"/>
    </location>
</feature>
<dbReference type="RefSeq" id="WP_146683604.1">
    <property type="nucleotide sequence ID" value="NZ_CP019646.1"/>
</dbReference>
<organism evidence="3 4">
    <name type="scientific">Limihaloglobus sulfuriphilus</name>
    <dbReference type="NCBI Taxonomy" id="1851148"/>
    <lineage>
        <taxon>Bacteria</taxon>
        <taxon>Pseudomonadati</taxon>
        <taxon>Planctomycetota</taxon>
        <taxon>Phycisphaerae</taxon>
        <taxon>Sedimentisphaerales</taxon>
        <taxon>Sedimentisphaeraceae</taxon>
        <taxon>Limihaloglobus</taxon>
    </lineage>
</organism>